<sequence length="62" mass="6706">MDAKLMVATTPTTNNIVVLLKLKRSMSLKATLPRCVGSRCHSVPSSSRSHANDKSSDIANKH</sequence>
<name>A0ABC8UMQ7_9AQUA</name>
<comment type="caution">
    <text evidence="2">The sequence shown here is derived from an EMBL/GenBank/DDBJ whole genome shotgun (WGS) entry which is preliminary data.</text>
</comment>
<gene>
    <name evidence="2" type="ORF">ILEXP_LOCUS52501</name>
</gene>
<proteinExistence type="predicted"/>
<feature type="region of interest" description="Disordered" evidence="1">
    <location>
        <begin position="37"/>
        <end position="62"/>
    </location>
</feature>
<feature type="non-terminal residue" evidence="2">
    <location>
        <position position="62"/>
    </location>
</feature>
<evidence type="ECO:0000256" key="1">
    <source>
        <dbReference type="SAM" id="MobiDB-lite"/>
    </source>
</evidence>
<feature type="compositionally biased region" description="Low complexity" evidence="1">
    <location>
        <begin position="38"/>
        <end position="49"/>
    </location>
</feature>
<dbReference type="Proteomes" id="UP001642360">
    <property type="component" value="Unassembled WGS sequence"/>
</dbReference>
<reference evidence="2 3" key="1">
    <citation type="submission" date="2024-02" db="EMBL/GenBank/DDBJ databases">
        <authorList>
            <person name="Vignale AGUSTIN F."/>
            <person name="Sosa J E."/>
            <person name="Modenutti C."/>
        </authorList>
    </citation>
    <scope>NUCLEOTIDE SEQUENCE [LARGE SCALE GENOMIC DNA]</scope>
</reference>
<protein>
    <submittedName>
        <fullName evidence="2">Uncharacterized protein</fullName>
    </submittedName>
</protein>
<keyword evidence="3" id="KW-1185">Reference proteome</keyword>
<dbReference type="AlphaFoldDB" id="A0ABC8UMQ7"/>
<dbReference type="EMBL" id="CAUOFW020008324">
    <property type="protein sequence ID" value="CAK9182357.1"/>
    <property type="molecule type" value="Genomic_DNA"/>
</dbReference>
<evidence type="ECO:0000313" key="2">
    <source>
        <dbReference type="EMBL" id="CAK9182357.1"/>
    </source>
</evidence>
<evidence type="ECO:0000313" key="3">
    <source>
        <dbReference type="Proteomes" id="UP001642360"/>
    </source>
</evidence>
<organism evidence="2 3">
    <name type="scientific">Ilex paraguariensis</name>
    <name type="common">yerba mate</name>
    <dbReference type="NCBI Taxonomy" id="185542"/>
    <lineage>
        <taxon>Eukaryota</taxon>
        <taxon>Viridiplantae</taxon>
        <taxon>Streptophyta</taxon>
        <taxon>Embryophyta</taxon>
        <taxon>Tracheophyta</taxon>
        <taxon>Spermatophyta</taxon>
        <taxon>Magnoliopsida</taxon>
        <taxon>eudicotyledons</taxon>
        <taxon>Gunneridae</taxon>
        <taxon>Pentapetalae</taxon>
        <taxon>asterids</taxon>
        <taxon>campanulids</taxon>
        <taxon>Aquifoliales</taxon>
        <taxon>Aquifoliaceae</taxon>
        <taxon>Ilex</taxon>
    </lineage>
</organism>
<accession>A0ABC8UMQ7</accession>
<feature type="compositionally biased region" description="Basic and acidic residues" evidence="1">
    <location>
        <begin position="50"/>
        <end position="62"/>
    </location>
</feature>